<evidence type="ECO:0000256" key="1">
    <source>
        <dbReference type="ARBA" id="ARBA00004651"/>
    </source>
</evidence>
<organism evidence="10 11">
    <name type="scientific">Rhodobium orientis</name>
    <dbReference type="NCBI Taxonomy" id="34017"/>
    <lineage>
        <taxon>Bacteria</taxon>
        <taxon>Pseudomonadati</taxon>
        <taxon>Pseudomonadota</taxon>
        <taxon>Alphaproteobacteria</taxon>
        <taxon>Hyphomicrobiales</taxon>
        <taxon>Rhodobiaceae</taxon>
        <taxon>Rhodobium</taxon>
    </lineage>
</organism>
<gene>
    <name evidence="10" type="ORF">CH339_01805</name>
</gene>
<comment type="subcellular location">
    <subcellularLocation>
        <location evidence="7">Cell inner membrane</location>
        <topology evidence="7">Multi-pass membrane protein</topology>
    </subcellularLocation>
    <subcellularLocation>
        <location evidence="1">Cell membrane</location>
        <topology evidence="1">Multi-pass membrane protein</topology>
    </subcellularLocation>
</comment>
<keyword evidence="7" id="KW-0406">Ion transport</keyword>
<dbReference type="PANTHER" id="PTHR30221:SF1">
    <property type="entry name" value="SMALL-CONDUCTANCE MECHANOSENSITIVE CHANNEL"/>
    <property type="match status" value="1"/>
</dbReference>
<evidence type="ECO:0000256" key="3">
    <source>
        <dbReference type="ARBA" id="ARBA00022475"/>
    </source>
</evidence>
<evidence type="ECO:0000259" key="8">
    <source>
        <dbReference type="Pfam" id="PF00924"/>
    </source>
</evidence>
<dbReference type="InterPro" id="IPR023408">
    <property type="entry name" value="MscS_beta-dom_sf"/>
</dbReference>
<keyword evidence="5 7" id="KW-1133">Transmembrane helix</keyword>
<evidence type="ECO:0000313" key="10">
    <source>
        <dbReference type="EMBL" id="RAI29776.1"/>
    </source>
</evidence>
<dbReference type="SUPFAM" id="SSF50182">
    <property type="entry name" value="Sm-like ribonucleoproteins"/>
    <property type="match status" value="1"/>
</dbReference>
<evidence type="ECO:0000256" key="7">
    <source>
        <dbReference type="RuleBase" id="RU369025"/>
    </source>
</evidence>
<dbReference type="Gene3D" id="3.30.70.100">
    <property type="match status" value="1"/>
</dbReference>
<dbReference type="GO" id="GO:0005886">
    <property type="term" value="C:plasma membrane"/>
    <property type="evidence" value="ECO:0007669"/>
    <property type="project" value="UniProtKB-SubCell"/>
</dbReference>
<comment type="caution">
    <text evidence="10">The sequence shown here is derived from an EMBL/GenBank/DDBJ whole genome shotgun (WGS) entry which is preliminary data.</text>
</comment>
<feature type="transmembrane region" description="Helical" evidence="7">
    <location>
        <begin position="35"/>
        <end position="56"/>
    </location>
</feature>
<name>A0A327JW12_9HYPH</name>
<feature type="domain" description="Mechanosensitive ion channel MscS C-terminal" evidence="9">
    <location>
        <begin position="193"/>
        <end position="273"/>
    </location>
</feature>
<dbReference type="EMBL" id="NPEV01000002">
    <property type="protein sequence ID" value="RAI29776.1"/>
    <property type="molecule type" value="Genomic_DNA"/>
</dbReference>
<dbReference type="InterPro" id="IPR011066">
    <property type="entry name" value="MscS_channel_C_sf"/>
</dbReference>
<dbReference type="RefSeq" id="WP_111432566.1">
    <property type="nucleotide sequence ID" value="NZ_JACIGG010000006.1"/>
</dbReference>
<comment type="subunit">
    <text evidence="7">Homoheptamer.</text>
</comment>
<dbReference type="InterPro" id="IPR049278">
    <property type="entry name" value="MS_channel_C"/>
</dbReference>
<evidence type="ECO:0000256" key="5">
    <source>
        <dbReference type="ARBA" id="ARBA00022989"/>
    </source>
</evidence>
<dbReference type="GO" id="GO:0008381">
    <property type="term" value="F:mechanosensitive monoatomic ion channel activity"/>
    <property type="evidence" value="ECO:0007669"/>
    <property type="project" value="InterPro"/>
</dbReference>
<evidence type="ECO:0000256" key="2">
    <source>
        <dbReference type="ARBA" id="ARBA00008017"/>
    </source>
</evidence>
<keyword evidence="7" id="KW-0407">Ion channel</keyword>
<dbReference type="SUPFAM" id="SSF82689">
    <property type="entry name" value="Mechanosensitive channel protein MscS (YggB), C-terminal domain"/>
    <property type="match status" value="1"/>
</dbReference>
<reference evidence="10 11" key="1">
    <citation type="submission" date="2017-07" db="EMBL/GenBank/DDBJ databases">
        <title>Draft Genome Sequences of Select Purple Nonsulfur Bacteria.</title>
        <authorList>
            <person name="Lasarre B."/>
            <person name="Mckinlay J.B."/>
        </authorList>
    </citation>
    <scope>NUCLEOTIDE SEQUENCE [LARGE SCALE GENOMIC DNA]</scope>
    <source>
        <strain evidence="10 11">DSM 11290</strain>
    </source>
</reference>
<keyword evidence="3" id="KW-1003">Cell membrane</keyword>
<keyword evidence="11" id="KW-1185">Reference proteome</keyword>
<dbReference type="InterPro" id="IPR010920">
    <property type="entry name" value="LSM_dom_sf"/>
</dbReference>
<dbReference type="Gene3D" id="1.10.287.1260">
    <property type="match status" value="1"/>
</dbReference>
<evidence type="ECO:0000313" key="11">
    <source>
        <dbReference type="Proteomes" id="UP000249299"/>
    </source>
</evidence>
<evidence type="ECO:0000259" key="9">
    <source>
        <dbReference type="Pfam" id="PF21082"/>
    </source>
</evidence>
<comment type="function">
    <text evidence="7">Mechanosensitive channel that participates in the regulation of osmotic pressure changes within the cell, opening in response to stretch forces in the membrane lipid bilayer, without the need for other proteins. Contributes to normal resistance to hypoosmotic shock. Forms an ion channel of 1.0 nanosiemens conductance with a slight preference for anions.</text>
</comment>
<keyword evidence="4 7" id="KW-0812">Transmembrane</keyword>
<dbReference type="AlphaFoldDB" id="A0A327JW12"/>
<keyword evidence="6 7" id="KW-0472">Membrane</keyword>
<comment type="caution">
    <text evidence="7">Lacks conserved residue(s) required for the propagation of feature annotation.</text>
</comment>
<evidence type="ECO:0000256" key="4">
    <source>
        <dbReference type="ARBA" id="ARBA00022692"/>
    </source>
</evidence>
<protein>
    <recommendedName>
        <fullName evidence="7">Small-conductance mechanosensitive channel</fullName>
    </recommendedName>
</protein>
<keyword evidence="7" id="KW-0813">Transport</keyword>
<keyword evidence="7" id="KW-0997">Cell inner membrane</keyword>
<dbReference type="InterPro" id="IPR045275">
    <property type="entry name" value="MscS_archaea/bacteria_type"/>
</dbReference>
<proteinExistence type="inferred from homology"/>
<sequence length="306" mass="32892">MEEQLIDVEVPAAVTTAVGTVNRMVEGFFAMLPQIAIAIVLFLMMVVIASVARALAKRLVSARAPAGVGIAIGRIVHVAVIFFGLLVAVAVIAPSVGAAELLQILGVGSVAIGFAFRDILQNFLAGLLILLRQPFSIGDWVQFGDHSGLVTEISTRSTWIRTFNGRDVSIPNGEIFTNPIMIMTRDPVMRSDYVFGISYDADIDRALEVILGTVKSFDAVIGDPPPDAGVSDLADSSVNIQARWWTKVADAYFTRMEILAAVKKALDEAGIDIPYPHRRLVVDEYALNKVSERSEPGDKGLVAANG</sequence>
<comment type="similarity">
    <text evidence="2 7">Belongs to the MscS (TC 1.A.23) family.</text>
</comment>
<dbReference type="InterPro" id="IPR006685">
    <property type="entry name" value="MscS_channel_2nd"/>
</dbReference>
<evidence type="ECO:0000256" key="6">
    <source>
        <dbReference type="ARBA" id="ARBA00023136"/>
    </source>
</evidence>
<feature type="transmembrane region" description="Helical" evidence="7">
    <location>
        <begin position="68"/>
        <end position="92"/>
    </location>
</feature>
<dbReference type="Proteomes" id="UP000249299">
    <property type="component" value="Unassembled WGS sequence"/>
</dbReference>
<dbReference type="Gene3D" id="2.30.30.60">
    <property type="match status" value="1"/>
</dbReference>
<accession>A0A327JW12</accession>
<feature type="domain" description="Mechanosensitive ion channel MscS" evidence="8">
    <location>
        <begin position="118"/>
        <end position="180"/>
    </location>
</feature>
<dbReference type="PANTHER" id="PTHR30221">
    <property type="entry name" value="SMALL-CONDUCTANCE MECHANOSENSITIVE CHANNEL"/>
    <property type="match status" value="1"/>
</dbReference>
<dbReference type="OrthoDB" id="9814206at2"/>
<dbReference type="Pfam" id="PF21082">
    <property type="entry name" value="MS_channel_3rd"/>
    <property type="match status" value="1"/>
</dbReference>
<dbReference type="Pfam" id="PF00924">
    <property type="entry name" value="MS_channel_2nd"/>
    <property type="match status" value="1"/>
</dbReference>